<keyword evidence="2" id="KW-1185">Reference proteome</keyword>
<proteinExistence type="predicted"/>
<sequence>MAISEEEWELKPEDQELRAFWIDLGSSMEEDAAWQRILWLIHEKLELVKRGEGGKALYRDPRDGRLWELAYDHPELKNGGPPRLTCVDQESPW</sequence>
<dbReference type="Proteomes" id="UP001060414">
    <property type="component" value="Chromosome"/>
</dbReference>
<reference evidence="1" key="1">
    <citation type="journal article" date="2022" name="Environ. Microbiol.">
        <title>Geoalkalibacter halelectricus SAP #1 sp. nov. possessing extracellular electron transfer and mineral#reducing capabilities from a haloalkaline environment.</title>
        <authorList>
            <person name="Yadav S."/>
            <person name="Singh R."/>
            <person name="Sundharam S.S."/>
            <person name="Chaudhary S."/>
            <person name="Krishnamurthi S."/>
            <person name="Patil S.A."/>
        </authorList>
    </citation>
    <scope>NUCLEOTIDE SEQUENCE</scope>
    <source>
        <strain evidence="1">SAP-1</strain>
    </source>
</reference>
<gene>
    <name evidence="1" type="ORF">L9S41_03200</name>
</gene>
<evidence type="ECO:0000313" key="2">
    <source>
        <dbReference type="Proteomes" id="UP001060414"/>
    </source>
</evidence>
<name>A0ABY5ZMM6_9BACT</name>
<dbReference type="InterPro" id="IPR028960">
    <property type="entry name" value="Imm27"/>
</dbReference>
<accession>A0ABY5ZMM6</accession>
<dbReference type="EMBL" id="CP092109">
    <property type="protein sequence ID" value="UWZ80417.1"/>
    <property type="molecule type" value="Genomic_DNA"/>
</dbReference>
<protein>
    <submittedName>
        <fullName evidence="1">Imm27 family immunity protein</fullName>
    </submittedName>
</protein>
<evidence type="ECO:0000313" key="1">
    <source>
        <dbReference type="EMBL" id="UWZ80417.1"/>
    </source>
</evidence>
<dbReference type="Pfam" id="PF15590">
    <property type="entry name" value="Imm27"/>
    <property type="match status" value="1"/>
</dbReference>
<dbReference type="RefSeq" id="WP_260748773.1">
    <property type="nucleotide sequence ID" value="NZ_CP092109.1"/>
</dbReference>
<organism evidence="1 2">
    <name type="scientific">Geoalkalibacter halelectricus</name>
    <dbReference type="NCBI Taxonomy" id="2847045"/>
    <lineage>
        <taxon>Bacteria</taxon>
        <taxon>Pseudomonadati</taxon>
        <taxon>Thermodesulfobacteriota</taxon>
        <taxon>Desulfuromonadia</taxon>
        <taxon>Desulfuromonadales</taxon>
        <taxon>Geoalkalibacteraceae</taxon>
        <taxon>Geoalkalibacter</taxon>
    </lineage>
</organism>